<name>A0A0P1AHZ1_PLAHL</name>
<reference evidence="4" key="1">
    <citation type="submission" date="2014-09" db="EMBL/GenBank/DDBJ databases">
        <authorList>
            <person name="Sharma Rahul"/>
            <person name="Thines Marco"/>
        </authorList>
    </citation>
    <scope>NUCLEOTIDE SEQUENCE [LARGE SCALE GENOMIC DNA]</scope>
</reference>
<dbReference type="AlphaFoldDB" id="A0A0P1AHZ1"/>
<evidence type="ECO:0000259" key="2">
    <source>
        <dbReference type="Pfam" id="PF13679"/>
    </source>
</evidence>
<feature type="region of interest" description="Disordered" evidence="1">
    <location>
        <begin position="25"/>
        <end position="47"/>
    </location>
</feature>
<dbReference type="PANTHER" id="PTHR13369">
    <property type="match status" value="1"/>
</dbReference>
<dbReference type="OrthoDB" id="206598at2759"/>
<dbReference type="InterPro" id="IPR029063">
    <property type="entry name" value="SAM-dependent_MTases_sf"/>
</dbReference>
<proteinExistence type="predicted"/>
<protein>
    <submittedName>
        <fullName evidence="3">Glutathione s-transferase c-terminal domain-containing protein homolog</fullName>
    </submittedName>
</protein>
<evidence type="ECO:0000256" key="1">
    <source>
        <dbReference type="SAM" id="MobiDB-lite"/>
    </source>
</evidence>
<dbReference type="InterPro" id="IPR025714">
    <property type="entry name" value="Methyltranfer_dom"/>
</dbReference>
<dbReference type="GO" id="GO:0016740">
    <property type="term" value="F:transferase activity"/>
    <property type="evidence" value="ECO:0007669"/>
    <property type="project" value="UniProtKB-KW"/>
</dbReference>
<dbReference type="STRING" id="4781.A0A0P1AHZ1"/>
<dbReference type="CDD" id="cd02440">
    <property type="entry name" value="AdoMet_MTases"/>
    <property type="match status" value="1"/>
</dbReference>
<dbReference type="Gene3D" id="3.40.50.150">
    <property type="entry name" value="Vaccinia Virus protein VP39"/>
    <property type="match status" value="1"/>
</dbReference>
<evidence type="ECO:0000313" key="3">
    <source>
        <dbReference type="EMBL" id="CEG40906.1"/>
    </source>
</evidence>
<accession>A0A0P1AHZ1</accession>
<dbReference type="SUPFAM" id="SSF53335">
    <property type="entry name" value="S-adenosyl-L-methionine-dependent methyltransferases"/>
    <property type="match status" value="1"/>
</dbReference>
<dbReference type="PANTHER" id="PTHR13369:SF0">
    <property type="entry name" value="GLUTATHIONE S-TRANSFERASE C-TERMINAL DOMAIN-CONTAINING PROTEIN"/>
    <property type="match status" value="1"/>
</dbReference>
<feature type="compositionally biased region" description="Polar residues" evidence="1">
    <location>
        <begin position="27"/>
        <end position="41"/>
    </location>
</feature>
<keyword evidence="3" id="KW-0808">Transferase</keyword>
<dbReference type="OMA" id="MVMQKCL"/>
<keyword evidence="4" id="KW-1185">Reference proteome</keyword>
<dbReference type="GO" id="GO:0005737">
    <property type="term" value="C:cytoplasm"/>
    <property type="evidence" value="ECO:0007669"/>
    <property type="project" value="TreeGrafter"/>
</dbReference>
<feature type="domain" description="Methyltransferase" evidence="2">
    <location>
        <begin position="123"/>
        <end position="243"/>
    </location>
</feature>
<sequence length="374" mass="41480">MMLPSLTWGTWDDAEWALASRVDTKEASNNSNLATSTISQRSNKKLRKKGSRNSQLWFEELLDRVESTSIGRSKSIYHCNPLNCMHNLQETVETKQQGIPWAKLPSGIHPRDGKLPAERVLNKQLQVDNLVVFLRRILRSGDVVVEFCAGSGYVALPLACLFPECTFVLLDKKESSLSIAKERIAAARLTNVNIFCGYIQDFDKSFDVGVALHACGEATDLVMQKCLVEQAAYVLAPCCVGKIKLSGLAYPRSAAMAHELSRTEYEVLAKAADFGHLSSTSVALSDINRRRRRCKTLLESDRNMCAEEAQYDTFMFVMYPSTATPKNDVLVGIPRGNADRSFQLECEATLSTEALVLKATHSIIPLAPRCSTSY</sequence>
<organism evidence="3 4">
    <name type="scientific">Plasmopara halstedii</name>
    <name type="common">Downy mildew of sunflower</name>
    <dbReference type="NCBI Taxonomy" id="4781"/>
    <lineage>
        <taxon>Eukaryota</taxon>
        <taxon>Sar</taxon>
        <taxon>Stramenopiles</taxon>
        <taxon>Oomycota</taxon>
        <taxon>Peronosporomycetes</taxon>
        <taxon>Peronosporales</taxon>
        <taxon>Peronosporaceae</taxon>
        <taxon>Plasmopara</taxon>
    </lineage>
</organism>
<dbReference type="GeneID" id="36406139"/>
<dbReference type="RefSeq" id="XP_024577275.1">
    <property type="nucleotide sequence ID" value="XM_024726616.1"/>
</dbReference>
<dbReference type="Pfam" id="PF13679">
    <property type="entry name" value="Methyltransf_32"/>
    <property type="match status" value="1"/>
</dbReference>
<evidence type="ECO:0000313" key="4">
    <source>
        <dbReference type="Proteomes" id="UP000054928"/>
    </source>
</evidence>
<dbReference type="EMBL" id="CCYD01000524">
    <property type="protein sequence ID" value="CEG40906.1"/>
    <property type="molecule type" value="Genomic_DNA"/>
</dbReference>
<dbReference type="Proteomes" id="UP000054928">
    <property type="component" value="Unassembled WGS sequence"/>
</dbReference>